<feature type="transmembrane region" description="Helical" evidence="1">
    <location>
        <begin position="121"/>
        <end position="141"/>
    </location>
</feature>
<keyword evidence="3" id="KW-1185">Reference proteome</keyword>
<gene>
    <name evidence="2" type="ORF">SAMN04489841_1824</name>
</gene>
<keyword evidence="1" id="KW-0812">Transmembrane</keyword>
<proteinExistence type="predicted"/>
<evidence type="ECO:0000313" key="3">
    <source>
        <dbReference type="Proteomes" id="UP000199114"/>
    </source>
</evidence>
<feature type="transmembrane region" description="Helical" evidence="1">
    <location>
        <begin position="95"/>
        <end position="115"/>
    </location>
</feature>
<name>A0A1H9GA83_9EURY</name>
<keyword evidence="1" id="KW-0472">Membrane</keyword>
<sequence>MPAPTLRDHVRPTDSDYPSGIYRVVGTSDETVTLLRVGNADGRRVTTGEIVRVGRDELEGFEPAENPDGTRPLAAVVASKLEMAYWAVRVFGRQLAAQPLPSAVAVAVLATGYFGDRLVSLPDVVPGVLILVGSLGLAYVGSGRLQQ</sequence>
<organism evidence="2 3">
    <name type="scientific">Natrinema salaciae</name>
    <dbReference type="NCBI Taxonomy" id="1186196"/>
    <lineage>
        <taxon>Archaea</taxon>
        <taxon>Methanobacteriati</taxon>
        <taxon>Methanobacteriota</taxon>
        <taxon>Stenosarchaea group</taxon>
        <taxon>Halobacteria</taxon>
        <taxon>Halobacteriales</taxon>
        <taxon>Natrialbaceae</taxon>
        <taxon>Natrinema</taxon>
    </lineage>
</organism>
<keyword evidence="1" id="KW-1133">Transmembrane helix</keyword>
<evidence type="ECO:0000313" key="2">
    <source>
        <dbReference type="EMBL" id="SEQ46989.1"/>
    </source>
</evidence>
<dbReference type="AlphaFoldDB" id="A0A1H9GA83"/>
<dbReference type="RefSeq" id="WP_090616659.1">
    <property type="nucleotide sequence ID" value="NZ_FOFD01000002.1"/>
</dbReference>
<accession>A0A1H9GA83</accession>
<dbReference type="EMBL" id="FOFD01000002">
    <property type="protein sequence ID" value="SEQ46989.1"/>
    <property type="molecule type" value="Genomic_DNA"/>
</dbReference>
<reference evidence="3" key="1">
    <citation type="submission" date="2016-10" db="EMBL/GenBank/DDBJ databases">
        <authorList>
            <person name="Varghese N."/>
            <person name="Submissions S."/>
        </authorList>
    </citation>
    <scope>NUCLEOTIDE SEQUENCE [LARGE SCALE GENOMIC DNA]</scope>
    <source>
        <strain evidence="3">DSM 25055</strain>
    </source>
</reference>
<evidence type="ECO:0000256" key="1">
    <source>
        <dbReference type="SAM" id="Phobius"/>
    </source>
</evidence>
<dbReference type="STRING" id="1186196.SAMN04489841_1824"/>
<protein>
    <submittedName>
        <fullName evidence="2">Uncharacterized protein</fullName>
    </submittedName>
</protein>
<dbReference type="Proteomes" id="UP000199114">
    <property type="component" value="Unassembled WGS sequence"/>
</dbReference>
<dbReference type="OrthoDB" id="313241at2157"/>